<evidence type="ECO:0000256" key="4">
    <source>
        <dbReference type="SAM" id="SignalP"/>
    </source>
</evidence>
<accession>A0AAV2YPP8</accession>
<feature type="signal peptide" evidence="4">
    <location>
        <begin position="1"/>
        <end position="16"/>
    </location>
</feature>
<evidence type="ECO:0000313" key="7">
    <source>
        <dbReference type="Proteomes" id="UP001146120"/>
    </source>
</evidence>
<feature type="chain" id="PRO_5043875724" description="Glucose-methanol-choline oxidoreductase N-terminal domain-containing protein" evidence="4">
    <location>
        <begin position="17"/>
        <end position="505"/>
    </location>
</feature>
<dbReference type="EMBL" id="DAKRPA010000161">
    <property type="protein sequence ID" value="DAZ96632.1"/>
    <property type="molecule type" value="Genomic_DNA"/>
</dbReference>
<proteinExistence type="inferred from homology"/>
<dbReference type="Pfam" id="PF00732">
    <property type="entry name" value="GMC_oxred_N"/>
    <property type="match status" value="1"/>
</dbReference>
<gene>
    <name evidence="6" type="ORF">N0F65_005811</name>
</gene>
<dbReference type="PANTHER" id="PTHR47190:SF2">
    <property type="entry name" value="CELLOBIOSE DEHYDROGENASE (AFU_ORTHOLOGUE AFUA_2G17620)"/>
    <property type="match status" value="1"/>
</dbReference>
<dbReference type="InterPro" id="IPR053208">
    <property type="entry name" value="GMC_Oxidoreductase_CD"/>
</dbReference>
<evidence type="ECO:0000256" key="1">
    <source>
        <dbReference type="ARBA" id="ARBA00010790"/>
    </source>
</evidence>
<evidence type="ECO:0000256" key="2">
    <source>
        <dbReference type="PIRSR" id="PIRSR000137-2"/>
    </source>
</evidence>
<evidence type="ECO:0000256" key="3">
    <source>
        <dbReference type="SAM" id="MobiDB-lite"/>
    </source>
</evidence>
<dbReference type="PIRSF" id="PIRSF000137">
    <property type="entry name" value="Alcohol_oxidase"/>
    <property type="match status" value="1"/>
</dbReference>
<name>A0AAV2YPP8_9STRA</name>
<feature type="compositionally biased region" description="Low complexity" evidence="3">
    <location>
        <begin position="459"/>
        <end position="482"/>
    </location>
</feature>
<sequence>MCALATALLAATSVSAADEYDVIVVGSGPGGLVAAEFLTRKTDVSVLVLEAGDVSLKASGGTDGPAYAKSAGWTQFDIPGEFDNVIYNKANEKYRIDWVEKPYMWLGKLVGGCSSVNAALYFRTSDSIVGSALQSLGYTAKTLNDMDAKNKKSKTYGHAPYAISGGLRDAPAKTFYSAMKDRKNFKMVTQATVQFIAQKGGQATGVTYVTGDKEKVAVSLSKRGIVIMAAGALSTPKVLMQSGIGPQKQLELLATMKDYEGVPSSKDNWVLNENVGQSVFDTNVVFATFSNSNMTSFSYKKRPESAITQYVKDQSGPWAIPGPVLIAYETMTIGDREYDMQTTVLPHGFGDDYDTAGTYTMSFYINNPQSHDLSVMQKYATKMIGGIKDTKRCADETFKVIGTKNVYVSDASLMKEGTVNPYGFVMYIGYQAAKNVLSQAFNVTSVPGTGSTKNDASGKRSGASSSSGTGMSSPSPTPHSTANSASAVQCTGLLVAFMLSWFWNC</sequence>
<feature type="domain" description="Glucose-methanol-choline oxidoreductase N-terminal" evidence="5">
    <location>
        <begin position="231"/>
        <end position="245"/>
    </location>
</feature>
<dbReference type="SUPFAM" id="SSF51905">
    <property type="entry name" value="FAD/NAD(P)-binding domain"/>
    <property type="match status" value="1"/>
</dbReference>
<evidence type="ECO:0000259" key="5">
    <source>
        <dbReference type="PROSITE" id="PS00624"/>
    </source>
</evidence>
<dbReference type="PROSITE" id="PS00624">
    <property type="entry name" value="GMC_OXRED_2"/>
    <property type="match status" value="1"/>
</dbReference>
<keyword evidence="2" id="KW-0285">Flavoprotein</keyword>
<evidence type="ECO:0000313" key="6">
    <source>
        <dbReference type="EMBL" id="DAZ96632.1"/>
    </source>
</evidence>
<dbReference type="Proteomes" id="UP001146120">
    <property type="component" value="Unassembled WGS sequence"/>
</dbReference>
<dbReference type="InterPro" id="IPR012132">
    <property type="entry name" value="GMC_OxRdtase"/>
</dbReference>
<dbReference type="Gene3D" id="3.50.50.60">
    <property type="entry name" value="FAD/NAD(P)-binding domain"/>
    <property type="match status" value="2"/>
</dbReference>
<reference evidence="6" key="2">
    <citation type="journal article" date="2023" name="Microbiol Resour">
        <title>Decontamination and Annotation of the Draft Genome Sequence of the Oomycete Lagenidium giganteum ARSEF 373.</title>
        <authorList>
            <person name="Morgan W.R."/>
            <person name="Tartar A."/>
        </authorList>
    </citation>
    <scope>NUCLEOTIDE SEQUENCE</scope>
    <source>
        <strain evidence="6">ARSEF 373</strain>
    </source>
</reference>
<dbReference type="Pfam" id="PF13450">
    <property type="entry name" value="NAD_binding_8"/>
    <property type="match status" value="1"/>
</dbReference>
<dbReference type="GO" id="GO:0050660">
    <property type="term" value="F:flavin adenine dinucleotide binding"/>
    <property type="evidence" value="ECO:0007669"/>
    <property type="project" value="InterPro"/>
</dbReference>
<reference evidence="6" key="1">
    <citation type="submission" date="2022-11" db="EMBL/GenBank/DDBJ databases">
        <authorList>
            <person name="Morgan W.R."/>
            <person name="Tartar A."/>
        </authorList>
    </citation>
    <scope>NUCLEOTIDE SEQUENCE</scope>
    <source>
        <strain evidence="6">ARSEF 373</strain>
    </source>
</reference>
<feature type="region of interest" description="Disordered" evidence="3">
    <location>
        <begin position="448"/>
        <end position="482"/>
    </location>
</feature>
<organism evidence="6 7">
    <name type="scientific">Lagenidium giganteum</name>
    <dbReference type="NCBI Taxonomy" id="4803"/>
    <lineage>
        <taxon>Eukaryota</taxon>
        <taxon>Sar</taxon>
        <taxon>Stramenopiles</taxon>
        <taxon>Oomycota</taxon>
        <taxon>Peronosporomycetes</taxon>
        <taxon>Pythiales</taxon>
        <taxon>Pythiaceae</taxon>
    </lineage>
</organism>
<keyword evidence="2" id="KW-0274">FAD</keyword>
<keyword evidence="7" id="KW-1185">Reference proteome</keyword>
<feature type="binding site" evidence="2">
    <location>
        <position position="193"/>
    </location>
    <ligand>
        <name>FAD</name>
        <dbReference type="ChEBI" id="CHEBI:57692"/>
    </ligand>
</feature>
<dbReference type="InterPro" id="IPR000172">
    <property type="entry name" value="GMC_OxRdtase_N"/>
</dbReference>
<protein>
    <recommendedName>
        <fullName evidence="5">Glucose-methanol-choline oxidoreductase N-terminal domain-containing protein</fullName>
    </recommendedName>
</protein>
<dbReference type="PANTHER" id="PTHR47190">
    <property type="entry name" value="DEHYDROGENASE, PUTATIVE-RELATED"/>
    <property type="match status" value="1"/>
</dbReference>
<dbReference type="AlphaFoldDB" id="A0AAV2YPP8"/>
<comment type="cofactor">
    <cofactor evidence="2">
        <name>FAD</name>
        <dbReference type="ChEBI" id="CHEBI:57692"/>
    </cofactor>
</comment>
<keyword evidence="4" id="KW-0732">Signal</keyword>
<dbReference type="InterPro" id="IPR036188">
    <property type="entry name" value="FAD/NAD-bd_sf"/>
</dbReference>
<comment type="similarity">
    <text evidence="1">Belongs to the GMC oxidoreductase family.</text>
</comment>
<comment type="caution">
    <text evidence="6">The sequence shown here is derived from an EMBL/GenBank/DDBJ whole genome shotgun (WGS) entry which is preliminary data.</text>
</comment>
<dbReference type="GO" id="GO:0016614">
    <property type="term" value="F:oxidoreductase activity, acting on CH-OH group of donors"/>
    <property type="evidence" value="ECO:0007669"/>
    <property type="project" value="InterPro"/>
</dbReference>